<feature type="compositionally biased region" description="Acidic residues" evidence="1">
    <location>
        <begin position="388"/>
        <end position="398"/>
    </location>
</feature>
<feature type="region of interest" description="Disordered" evidence="1">
    <location>
        <begin position="335"/>
        <end position="398"/>
    </location>
</feature>
<dbReference type="HOGENOM" id="CLU_692157_0_0_3"/>
<dbReference type="STRING" id="251221.gene:10759786"/>
<dbReference type="Pfam" id="PF10677">
    <property type="entry name" value="DUF2490"/>
    <property type="match status" value="1"/>
</dbReference>
<keyword evidence="4" id="KW-1185">Reference proteome</keyword>
<evidence type="ECO:0000256" key="2">
    <source>
        <dbReference type="SAM" id="Phobius"/>
    </source>
</evidence>
<keyword evidence="2" id="KW-0472">Membrane</keyword>
<reference evidence="3 4" key="2">
    <citation type="journal article" date="2003" name="DNA Res.">
        <title>Complete genome structure of Gloeobacter violaceus PCC 7421, a cyanobacterium that lacks thylakoids (supplement).</title>
        <authorList>
            <person name="Nakamura Y."/>
            <person name="Kaneko T."/>
            <person name="Sato S."/>
            <person name="Mimuro M."/>
            <person name="Miyashita H."/>
            <person name="Tsuchiya T."/>
            <person name="Sasamoto S."/>
            <person name="Watanabe A."/>
            <person name="Kawashima K."/>
            <person name="Kishida Y."/>
            <person name="Kiyokawa C."/>
            <person name="Kohara M."/>
            <person name="Matsumoto M."/>
            <person name="Matsuno A."/>
            <person name="Nakazaki N."/>
            <person name="Shimpo S."/>
            <person name="Takeuchi C."/>
            <person name="Yamada M."/>
            <person name="Tabata S."/>
        </authorList>
    </citation>
    <scope>NUCLEOTIDE SEQUENCE [LARGE SCALE GENOMIC DNA]</scope>
    <source>
        <strain evidence="4">ATCC 29082 / PCC 7421</strain>
    </source>
</reference>
<organism evidence="3 4">
    <name type="scientific">Gloeobacter violaceus (strain ATCC 29082 / PCC 7421)</name>
    <dbReference type="NCBI Taxonomy" id="251221"/>
    <lineage>
        <taxon>Bacteria</taxon>
        <taxon>Bacillati</taxon>
        <taxon>Cyanobacteriota</taxon>
        <taxon>Cyanophyceae</taxon>
        <taxon>Gloeobacterales</taxon>
        <taxon>Gloeobacteraceae</taxon>
        <taxon>Gloeobacter</taxon>
    </lineage>
</organism>
<gene>
    <name evidence="3" type="ordered locus">gll2291</name>
</gene>
<dbReference type="Proteomes" id="UP000000557">
    <property type="component" value="Chromosome"/>
</dbReference>
<dbReference type="EnsemblBacteria" id="BAC90232">
    <property type="protein sequence ID" value="BAC90232"/>
    <property type="gene ID" value="BAC90232"/>
</dbReference>
<keyword evidence="2" id="KW-0812">Transmembrane</keyword>
<dbReference type="InterPro" id="IPR019619">
    <property type="entry name" value="DUF2490"/>
</dbReference>
<sequence length="398" mass="43769">MRAAGEFTCKRGVSGLFGFVACRRLRSKFLLTHRITSSESGRYFMHCATTGRRPVYFRALLAASAVAASLLAPVAARAQAGPPGAVEQFQLWTQVAVAKSFAPGIKGIMEIWPRFRSRPTFALDRIFLRPWVAFRVDESNSVWLGAAAILNYPAGRSEQTETRFLQQHVGAYPAGDWTISTRLRVEERILPNAPSLSVRLRARAGIEVPLDPDKIWSFILNDEIFFNLNDAGVNNLRGGLSENRAIAGFKTKVAPGVGIEFGYQHNWVNRDTTFDDVKHCLLFNIGFDIDEMAAAPRQAEATDDKKVGAEAQPEVVVAQKLPELPEPTVDIFASEPQEPTVAQLAAEPQSQTRLSAQIAAAQPAQRATQADSPQKQEKPFKPLAMDFLDGDAAESYDP</sequence>
<feature type="compositionally biased region" description="Low complexity" evidence="1">
    <location>
        <begin position="356"/>
        <end position="370"/>
    </location>
</feature>
<dbReference type="PROSITE" id="PS51257">
    <property type="entry name" value="PROKAR_LIPOPROTEIN"/>
    <property type="match status" value="1"/>
</dbReference>
<evidence type="ECO:0000256" key="1">
    <source>
        <dbReference type="SAM" id="MobiDB-lite"/>
    </source>
</evidence>
<keyword evidence="2" id="KW-1133">Transmembrane helix</keyword>
<reference evidence="3 4" key="1">
    <citation type="journal article" date="2003" name="DNA Res.">
        <title>Complete genome structure of Gloeobacter violaceus PCC 7421, a cyanobacterium that lacks thylakoids.</title>
        <authorList>
            <person name="Nakamura Y."/>
            <person name="Kaneko T."/>
            <person name="Sato S."/>
            <person name="Mimuro M."/>
            <person name="Miyashita H."/>
            <person name="Tsuchiya T."/>
            <person name="Sasamoto S."/>
            <person name="Watanabe A."/>
            <person name="Kawashima K."/>
            <person name="Kishida Y."/>
            <person name="Kiyokawa C."/>
            <person name="Kohara M."/>
            <person name="Matsumoto M."/>
            <person name="Matsuno A."/>
            <person name="Nakazaki N."/>
            <person name="Shimpo S."/>
            <person name="Takeuchi C."/>
            <person name="Yamada M."/>
            <person name="Tabata S."/>
        </authorList>
    </citation>
    <scope>NUCLEOTIDE SEQUENCE [LARGE SCALE GENOMIC DNA]</scope>
    <source>
        <strain evidence="4">ATCC 29082 / PCC 7421</strain>
    </source>
</reference>
<protein>
    <submittedName>
        <fullName evidence="3">Gll2291 protein</fullName>
    </submittedName>
</protein>
<proteinExistence type="predicted"/>
<evidence type="ECO:0000313" key="3">
    <source>
        <dbReference type="EMBL" id="BAC90232.1"/>
    </source>
</evidence>
<accession>Q7NI92</accession>
<dbReference type="InParanoid" id="Q7NI92"/>
<name>Q7NI92_GLOVI</name>
<feature type="transmembrane region" description="Helical" evidence="2">
    <location>
        <begin position="55"/>
        <end position="76"/>
    </location>
</feature>
<dbReference type="KEGG" id="gvi:gll2291"/>
<dbReference type="OrthoDB" id="5381041at2"/>
<dbReference type="AlphaFoldDB" id="Q7NI92"/>
<evidence type="ECO:0000313" key="4">
    <source>
        <dbReference type="Proteomes" id="UP000000557"/>
    </source>
</evidence>
<dbReference type="EMBL" id="BA000045">
    <property type="protein sequence ID" value="BAC90232.1"/>
    <property type="molecule type" value="Genomic_DNA"/>
</dbReference>